<proteinExistence type="predicted"/>
<dbReference type="Proteomes" id="UP001054837">
    <property type="component" value="Unassembled WGS sequence"/>
</dbReference>
<dbReference type="EMBL" id="BPLQ01013182">
    <property type="protein sequence ID" value="GIY70481.1"/>
    <property type="molecule type" value="Genomic_DNA"/>
</dbReference>
<gene>
    <name evidence="1" type="ORF">CDAR_491971</name>
</gene>
<evidence type="ECO:0000313" key="2">
    <source>
        <dbReference type="Proteomes" id="UP001054837"/>
    </source>
</evidence>
<name>A0AAV4VK06_9ARAC</name>
<comment type="caution">
    <text evidence="1">The sequence shown here is derived from an EMBL/GenBank/DDBJ whole genome shotgun (WGS) entry which is preliminary data.</text>
</comment>
<accession>A0AAV4VK06</accession>
<sequence>MSEYFKADNLYVKETISKRQDSWKKAWKGRKPMITTSEDRYLAITVRRNMKSTARQLSLELAADTGAVVSLQMLQLSSARPTATGVSRRVMGGVSDPLPDRLTFLRSVYVYFRLALFRVGMGKVNDMSKYSDSETSFTKSALHQSFKVFIDIHKSNKTFVDETEITIEFLNDFD</sequence>
<dbReference type="AlphaFoldDB" id="A0AAV4VK06"/>
<keyword evidence="2" id="KW-1185">Reference proteome</keyword>
<evidence type="ECO:0000313" key="1">
    <source>
        <dbReference type="EMBL" id="GIY70481.1"/>
    </source>
</evidence>
<organism evidence="1 2">
    <name type="scientific">Caerostris darwini</name>
    <dbReference type="NCBI Taxonomy" id="1538125"/>
    <lineage>
        <taxon>Eukaryota</taxon>
        <taxon>Metazoa</taxon>
        <taxon>Ecdysozoa</taxon>
        <taxon>Arthropoda</taxon>
        <taxon>Chelicerata</taxon>
        <taxon>Arachnida</taxon>
        <taxon>Araneae</taxon>
        <taxon>Araneomorphae</taxon>
        <taxon>Entelegynae</taxon>
        <taxon>Araneoidea</taxon>
        <taxon>Araneidae</taxon>
        <taxon>Caerostris</taxon>
    </lineage>
</organism>
<reference evidence="1 2" key="1">
    <citation type="submission" date="2021-06" db="EMBL/GenBank/DDBJ databases">
        <title>Caerostris darwini draft genome.</title>
        <authorList>
            <person name="Kono N."/>
            <person name="Arakawa K."/>
        </authorList>
    </citation>
    <scope>NUCLEOTIDE SEQUENCE [LARGE SCALE GENOMIC DNA]</scope>
</reference>
<protein>
    <submittedName>
        <fullName evidence="1">Uncharacterized protein</fullName>
    </submittedName>
</protein>